<proteinExistence type="predicted"/>
<name>A0A0E9SP71_ANGAN</name>
<sequence>MTPGNCENKIVLKCYIYSKP</sequence>
<dbReference type="EMBL" id="GBXM01065403">
    <property type="protein sequence ID" value="JAH43174.1"/>
    <property type="molecule type" value="Transcribed_RNA"/>
</dbReference>
<reference evidence="1" key="2">
    <citation type="journal article" date="2015" name="Fish Shellfish Immunol.">
        <title>Early steps in the European eel (Anguilla anguilla)-Vibrio vulnificus interaction in the gills: Role of the RtxA13 toxin.</title>
        <authorList>
            <person name="Callol A."/>
            <person name="Pajuelo D."/>
            <person name="Ebbesson L."/>
            <person name="Teles M."/>
            <person name="MacKenzie S."/>
            <person name="Amaro C."/>
        </authorList>
    </citation>
    <scope>NUCLEOTIDE SEQUENCE</scope>
</reference>
<reference evidence="1" key="1">
    <citation type="submission" date="2014-11" db="EMBL/GenBank/DDBJ databases">
        <authorList>
            <person name="Amaro Gonzalez C."/>
        </authorList>
    </citation>
    <scope>NUCLEOTIDE SEQUENCE</scope>
</reference>
<evidence type="ECO:0000313" key="1">
    <source>
        <dbReference type="EMBL" id="JAH43174.1"/>
    </source>
</evidence>
<organism evidence="1">
    <name type="scientific">Anguilla anguilla</name>
    <name type="common">European freshwater eel</name>
    <name type="synonym">Muraena anguilla</name>
    <dbReference type="NCBI Taxonomy" id="7936"/>
    <lineage>
        <taxon>Eukaryota</taxon>
        <taxon>Metazoa</taxon>
        <taxon>Chordata</taxon>
        <taxon>Craniata</taxon>
        <taxon>Vertebrata</taxon>
        <taxon>Euteleostomi</taxon>
        <taxon>Actinopterygii</taxon>
        <taxon>Neopterygii</taxon>
        <taxon>Teleostei</taxon>
        <taxon>Anguilliformes</taxon>
        <taxon>Anguillidae</taxon>
        <taxon>Anguilla</taxon>
    </lineage>
</organism>
<accession>A0A0E9SP71</accession>
<protein>
    <submittedName>
        <fullName evidence="1">Uncharacterized protein</fullName>
    </submittedName>
</protein>
<dbReference type="AlphaFoldDB" id="A0A0E9SP71"/>